<feature type="compositionally biased region" description="Basic and acidic residues" evidence="1">
    <location>
        <begin position="80"/>
        <end position="91"/>
    </location>
</feature>
<name>A0A0G4G3J7_9ALVE</name>
<evidence type="ECO:0000313" key="2">
    <source>
        <dbReference type="EMBL" id="CEM22627.1"/>
    </source>
</evidence>
<gene>
    <name evidence="2" type="ORF">Cvel_20021</name>
</gene>
<organism evidence="2">
    <name type="scientific">Chromera velia CCMP2878</name>
    <dbReference type="NCBI Taxonomy" id="1169474"/>
    <lineage>
        <taxon>Eukaryota</taxon>
        <taxon>Sar</taxon>
        <taxon>Alveolata</taxon>
        <taxon>Colpodellida</taxon>
        <taxon>Chromeraceae</taxon>
        <taxon>Chromera</taxon>
    </lineage>
</organism>
<dbReference type="AlphaFoldDB" id="A0A0G4G3J7"/>
<accession>A0A0G4G3J7</accession>
<reference evidence="2" key="1">
    <citation type="submission" date="2014-11" db="EMBL/GenBank/DDBJ databases">
        <authorList>
            <person name="Otto D Thomas"/>
            <person name="Naeem Raeece"/>
        </authorList>
    </citation>
    <scope>NUCLEOTIDE SEQUENCE</scope>
</reference>
<sequence length="219" mass="24259">MRRFAGALVIPAAAAFSLRTNNLPLLTRQSSTASGVLRESLREALVLEPEVASSSASSSSQPMMTTEPVDAAMASSPGVHSEREKETEGPRETAFLGDYPMDSSSPWIGSSKMPFVGMSTLQEMIDDGHVTNFQLEAFGGHCYVVTGTMRQLIVPSRDTRTKVLQLAQEKAIPYFYFRANKGRVLSWRQGEPVQSGEWVEEVTNPDEAEMKRRQPSWNW</sequence>
<proteinExistence type="predicted"/>
<feature type="region of interest" description="Disordered" evidence="1">
    <location>
        <begin position="73"/>
        <end position="96"/>
    </location>
</feature>
<dbReference type="EMBL" id="CDMZ01000846">
    <property type="protein sequence ID" value="CEM22627.1"/>
    <property type="molecule type" value="Genomic_DNA"/>
</dbReference>
<dbReference type="VEuPathDB" id="CryptoDB:Cvel_20021"/>
<protein>
    <submittedName>
        <fullName evidence="2">Uncharacterized protein</fullName>
    </submittedName>
</protein>
<evidence type="ECO:0000256" key="1">
    <source>
        <dbReference type="SAM" id="MobiDB-lite"/>
    </source>
</evidence>